<keyword evidence="5 7" id="KW-0472">Membrane</keyword>
<feature type="transmembrane region" description="Helical" evidence="7">
    <location>
        <begin position="174"/>
        <end position="194"/>
    </location>
</feature>
<comment type="cofactor">
    <cofactor evidence="6">
        <name>Zn(2+)</name>
        <dbReference type="ChEBI" id="CHEBI:29105"/>
    </cofactor>
</comment>
<feature type="transmembrane region" description="Helical" evidence="7">
    <location>
        <begin position="50"/>
        <end position="73"/>
    </location>
</feature>
<dbReference type="GO" id="GO:0016811">
    <property type="term" value="F:hydrolase activity, acting on carbon-nitrogen (but not peptide) bonds, in linear amides"/>
    <property type="evidence" value="ECO:0007669"/>
    <property type="project" value="InterPro"/>
</dbReference>
<evidence type="ECO:0000256" key="7">
    <source>
        <dbReference type="SAM" id="Phobius"/>
    </source>
</evidence>
<comment type="subcellular location">
    <subcellularLocation>
        <location evidence="1">Membrane</location>
        <topology evidence="1">Multi-pass membrane protein</topology>
    </subcellularLocation>
</comment>
<organism evidence="8 9">
    <name type="scientific">Methylogaea oryzae</name>
    <dbReference type="NCBI Taxonomy" id="1295382"/>
    <lineage>
        <taxon>Bacteria</taxon>
        <taxon>Pseudomonadati</taxon>
        <taxon>Pseudomonadota</taxon>
        <taxon>Gammaproteobacteria</taxon>
        <taxon>Methylococcales</taxon>
        <taxon>Methylococcaceae</taxon>
        <taxon>Methylogaea</taxon>
    </lineage>
</organism>
<evidence type="ECO:0000256" key="3">
    <source>
        <dbReference type="ARBA" id="ARBA00022801"/>
    </source>
</evidence>
<keyword evidence="6" id="KW-0479">Metal-binding</keyword>
<feature type="transmembrane region" description="Helical" evidence="7">
    <location>
        <begin position="232"/>
        <end position="249"/>
    </location>
</feature>
<evidence type="ECO:0000256" key="5">
    <source>
        <dbReference type="ARBA" id="ARBA00023136"/>
    </source>
</evidence>
<proteinExistence type="predicted"/>
<dbReference type="PANTHER" id="PTHR34368">
    <property type="entry name" value="OS01G0962200 PROTEIN"/>
    <property type="match status" value="1"/>
</dbReference>
<dbReference type="GO" id="GO:0046872">
    <property type="term" value="F:metal ion binding"/>
    <property type="evidence" value="ECO:0007669"/>
    <property type="project" value="UniProtKB-KW"/>
</dbReference>
<dbReference type="GO" id="GO:0016020">
    <property type="term" value="C:membrane"/>
    <property type="evidence" value="ECO:0007669"/>
    <property type="project" value="UniProtKB-SubCell"/>
</dbReference>
<dbReference type="KEGG" id="moz:MoryE10_22990"/>
<dbReference type="InterPro" id="IPR008901">
    <property type="entry name" value="ACER"/>
</dbReference>
<dbReference type="GO" id="GO:0006672">
    <property type="term" value="P:ceramide metabolic process"/>
    <property type="evidence" value="ECO:0007669"/>
    <property type="project" value="InterPro"/>
</dbReference>
<feature type="transmembrane region" description="Helical" evidence="7">
    <location>
        <begin position="85"/>
        <end position="107"/>
    </location>
</feature>
<gene>
    <name evidence="8" type="ORF">MoryE10_22990</name>
</gene>
<evidence type="ECO:0000256" key="2">
    <source>
        <dbReference type="ARBA" id="ARBA00022692"/>
    </source>
</evidence>
<evidence type="ECO:0000256" key="6">
    <source>
        <dbReference type="PIRSR" id="PIRSR608901-2"/>
    </source>
</evidence>
<name>A0A8D4VNX6_9GAMM</name>
<reference evidence="8" key="1">
    <citation type="submission" date="2019-06" db="EMBL/GenBank/DDBJ databases">
        <title>Complete genome sequence of Methylogaea oryzae strain JCM16910.</title>
        <authorList>
            <person name="Asakawa S."/>
        </authorList>
    </citation>
    <scope>NUCLEOTIDE SEQUENCE</scope>
    <source>
        <strain evidence="8">E10</strain>
    </source>
</reference>
<evidence type="ECO:0000256" key="4">
    <source>
        <dbReference type="ARBA" id="ARBA00022989"/>
    </source>
</evidence>
<dbReference type="Pfam" id="PF05875">
    <property type="entry name" value="Ceramidase"/>
    <property type="match status" value="1"/>
</dbReference>
<accession>A0A8D4VNX6</accession>
<dbReference type="PANTHER" id="PTHR34368:SF1">
    <property type="entry name" value="OS01G0962200 PROTEIN"/>
    <property type="match status" value="1"/>
</dbReference>
<dbReference type="EMBL" id="AP019782">
    <property type="protein sequence ID" value="BBL71693.1"/>
    <property type="molecule type" value="Genomic_DNA"/>
</dbReference>
<dbReference type="RefSeq" id="WP_246598847.1">
    <property type="nucleotide sequence ID" value="NZ_AP019782.1"/>
</dbReference>
<keyword evidence="6" id="KW-0862">Zinc</keyword>
<keyword evidence="3" id="KW-0378">Hydrolase</keyword>
<keyword evidence="2 7" id="KW-0812">Transmembrane</keyword>
<protein>
    <submittedName>
        <fullName evidence="8">Membrane protein</fullName>
    </submittedName>
</protein>
<evidence type="ECO:0000313" key="8">
    <source>
        <dbReference type="EMBL" id="BBL71693.1"/>
    </source>
</evidence>
<feature type="transmembrane region" description="Helical" evidence="7">
    <location>
        <begin position="145"/>
        <end position="162"/>
    </location>
</feature>
<evidence type="ECO:0000313" key="9">
    <source>
        <dbReference type="Proteomes" id="UP000824988"/>
    </source>
</evidence>
<dbReference type="Proteomes" id="UP000824988">
    <property type="component" value="Chromosome"/>
</dbReference>
<sequence>MPWLESARRHALPGMALLSLLAAGAMWLLPPVPQDPAYHLFADRRTLLGIANFWNVVTNVPFTLVGVLGLRFLAGRPAGLPRSLLPVYAAFFLGAAALGCGSAYYHLQPDNDRLVWDRLPMTVSFMAFFCAAVAETASPAWGRRLLWPLLAAGAASVWYWHAREVFGHGDLRPYGLVQFLPMLLIPALLLVFPAKQPGRGWWWAVLGLYGASKLAELLDGGLYAAAGFSGHALKHLLAAAGMYCVLLALKRR</sequence>
<feature type="transmembrane region" description="Helical" evidence="7">
    <location>
        <begin position="12"/>
        <end position="30"/>
    </location>
</feature>
<evidence type="ECO:0000256" key="1">
    <source>
        <dbReference type="ARBA" id="ARBA00004141"/>
    </source>
</evidence>
<keyword evidence="4 7" id="KW-1133">Transmembrane helix</keyword>
<dbReference type="AlphaFoldDB" id="A0A8D4VNX6"/>
<keyword evidence="9" id="KW-1185">Reference proteome</keyword>
<feature type="transmembrane region" description="Helical" evidence="7">
    <location>
        <begin position="119"/>
        <end position="138"/>
    </location>
</feature>
<feature type="binding site" evidence="6">
    <location>
        <position position="106"/>
    </location>
    <ligand>
        <name>Zn(2+)</name>
        <dbReference type="ChEBI" id="CHEBI:29105"/>
        <note>catalytic</note>
    </ligand>
</feature>